<feature type="domain" description="Restriction endonuclease type II BglI" evidence="1">
    <location>
        <begin position="9"/>
        <end position="97"/>
    </location>
</feature>
<dbReference type="Gene3D" id="3.40.600.20">
    <property type="entry name" value="Restriction endonuclease BglI"/>
    <property type="match status" value="1"/>
</dbReference>
<evidence type="ECO:0000313" key="2">
    <source>
        <dbReference type="EMBL" id="HIU38935.1"/>
    </source>
</evidence>
<evidence type="ECO:0000313" key="3">
    <source>
        <dbReference type="Proteomes" id="UP000824076"/>
    </source>
</evidence>
<organism evidence="2 3">
    <name type="scientific">Candidatus Limisoma intestinavium</name>
    <dbReference type="NCBI Taxonomy" id="2840856"/>
    <lineage>
        <taxon>Bacteria</taxon>
        <taxon>Pseudomonadati</taxon>
        <taxon>Bacteroidota</taxon>
        <taxon>Bacteroidia</taxon>
        <taxon>Bacteroidales</taxon>
        <taxon>Candidatus Limisoma</taxon>
    </lineage>
</organism>
<protein>
    <submittedName>
        <fullName evidence="2">BglI family type II restriction endonuclease</fullName>
    </submittedName>
</protein>
<dbReference type="InterPro" id="IPR011335">
    <property type="entry name" value="Restrct_endonuc-II-like"/>
</dbReference>
<dbReference type="Proteomes" id="UP000824076">
    <property type="component" value="Unassembled WGS sequence"/>
</dbReference>
<dbReference type="InterPro" id="IPR043121">
    <property type="entry name" value="Restrct_endonuc_II_BglI_sf"/>
</dbReference>
<reference evidence="2" key="2">
    <citation type="journal article" date="2021" name="PeerJ">
        <title>Extensive microbial diversity within the chicken gut microbiome revealed by metagenomics and culture.</title>
        <authorList>
            <person name="Gilroy R."/>
            <person name="Ravi A."/>
            <person name="Getino M."/>
            <person name="Pursley I."/>
            <person name="Horton D.L."/>
            <person name="Alikhan N.F."/>
            <person name="Baker D."/>
            <person name="Gharbi K."/>
            <person name="Hall N."/>
            <person name="Watson M."/>
            <person name="Adriaenssens E.M."/>
            <person name="Foster-Nyarko E."/>
            <person name="Jarju S."/>
            <person name="Secka A."/>
            <person name="Antonio M."/>
            <person name="Oren A."/>
            <person name="Chaudhuri R.R."/>
            <person name="La Ragione R."/>
            <person name="Hildebrand F."/>
            <person name="Pallen M.J."/>
        </authorList>
    </citation>
    <scope>NUCLEOTIDE SEQUENCE</scope>
    <source>
        <strain evidence="2">17073</strain>
    </source>
</reference>
<comment type="caution">
    <text evidence="2">The sequence shown here is derived from an EMBL/GenBank/DDBJ whole genome shotgun (WGS) entry which is preliminary data.</text>
</comment>
<dbReference type="Pfam" id="PF14562">
    <property type="entry name" value="Endonuc_BglI"/>
    <property type="match status" value="1"/>
</dbReference>
<proteinExistence type="predicted"/>
<dbReference type="AlphaFoldDB" id="A0A9D1LGQ7"/>
<sequence>MFNQYKEMQFVEYNKAVIYYNINYTKLIEIEKFVMNEILHFIDLHLPEITRDYNEASYLYSFWKNYPPLDRGRSPIGDQYPWIEVGEQVFGNKLSRYFA</sequence>
<reference evidence="2" key="1">
    <citation type="submission" date="2020-10" db="EMBL/GenBank/DDBJ databases">
        <authorList>
            <person name="Gilroy R."/>
        </authorList>
    </citation>
    <scope>NUCLEOTIDE SEQUENCE</scope>
    <source>
        <strain evidence="2">17073</strain>
    </source>
</reference>
<keyword evidence="2" id="KW-0255">Endonuclease</keyword>
<evidence type="ECO:0000259" key="1">
    <source>
        <dbReference type="Pfam" id="PF14562"/>
    </source>
</evidence>
<feature type="non-terminal residue" evidence="2">
    <location>
        <position position="99"/>
    </location>
</feature>
<gene>
    <name evidence="2" type="ORF">IAD18_04640</name>
</gene>
<name>A0A9D1LGQ7_9BACT</name>
<dbReference type="SUPFAM" id="SSF52980">
    <property type="entry name" value="Restriction endonuclease-like"/>
    <property type="match status" value="1"/>
</dbReference>
<keyword evidence="2" id="KW-0378">Hydrolase</keyword>
<accession>A0A9D1LGQ7</accession>
<dbReference type="EMBL" id="DVMS01000133">
    <property type="protein sequence ID" value="HIU38935.1"/>
    <property type="molecule type" value="Genomic_DNA"/>
</dbReference>
<dbReference type="InterPro" id="IPR011543">
    <property type="entry name" value="Restrct_endonuc_II_BglI"/>
</dbReference>
<keyword evidence="2" id="KW-0540">Nuclease</keyword>
<dbReference type="GO" id="GO:0004519">
    <property type="term" value="F:endonuclease activity"/>
    <property type="evidence" value="ECO:0007669"/>
    <property type="project" value="UniProtKB-KW"/>
</dbReference>